<comment type="caution">
    <text evidence="1">The sequence shown here is derived from an EMBL/GenBank/DDBJ whole genome shotgun (WGS) entry which is preliminary data.</text>
</comment>
<dbReference type="SMART" id="SM00028">
    <property type="entry name" value="TPR"/>
    <property type="match status" value="3"/>
</dbReference>
<dbReference type="AlphaFoldDB" id="A0A6A0AAM7"/>
<sequence length="211" mass="23182">AMLHRAKQLLDEGTVTGPELEHLMVQQLQSPLAAASQEFKEKSQPVAVLSADQLVGALNEHLAERRKAKAAWQRGDHSAARHAFQRALAVLNIVRGTSPQDNDEIALNKAATLLDCARLELAVQQPGAALDHCNQALQLTGPDAQLLVCRAEAHMARREFKAAEADLREASQLSPDCCDEVEEMRASMATMRQRDKVADSRQFKGFLTKAR</sequence>
<dbReference type="EMBL" id="BLLF01004536">
    <property type="protein sequence ID" value="GFH29805.1"/>
    <property type="molecule type" value="Genomic_DNA"/>
</dbReference>
<organism evidence="1 2">
    <name type="scientific">Haematococcus lacustris</name>
    <name type="common">Green alga</name>
    <name type="synonym">Haematococcus pluvialis</name>
    <dbReference type="NCBI Taxonomy" id="44745"/>
    <lineage>
        <taxon>Eukaryota</taxon>
        <taxon>Viridiplantae</taxon>
        <taxon>Chlorophyta</taxon>
        <taxon>core chlorophytes</taxon>
        <taxon>Chlorophyceae</taxon>
        <taxon>CS clade</taxon>
        <taxon>Chlamydomonadales</taxon>
        <taxon>Haematococcaceae</taxon>
        <taxon>Haematococcus</taxon>
    </lineage>
</organism>
<accession>A0A6A0AAM7</accession>
<keyword evidence="2" id="KW-1185">Reference proteome</keyword>
<dbReference type="GO" id="GO:0016853">
    <property type="term" value="F:isomerase activity"/>
    <property type="evidence" value="ECO:0007669"/>
    <property type="project" value="UniProtKB-KW"/>
</dbReference>
<dbReference type="SUPFAM" id="SSF48452">
    <property type="entry name" value="TPR-like"/>
    <property type="match status" value="1"/>
</dbReference>
<proteinExistence type="predicted"/>
<keyword evidence="1" id="KW-0413">Isomerase</keyword>
<dbReference type="InterPro" id="IPR011990">
    <property type="entry name" value="TPR-like_helical_dom_sf"/>
</dbReference>
<dbReference type="Gene3D" id="1.25.40.10">
    <property type="entry name" value="Tetratricopeptide repeat domain"/>
    <property type="match status" value="1"/>
</dbReference>
<name>A0A6A0AAM7_HAELA</name>
<reference evidence="1 2" key="1">
    <citation type="submission" date="2020-02" db="EMBL/GenBank/DDBJ databases">
        <title>Draft genome sequence of Haematococcus lacustris strain NIES-144.</title>
        <authorList>
            <person name="Morimoto D."/>
            <person name="Nakagawa S."/>
            <person name="Yoshida T."/>
            <person name="Sawayama S."/>
        </authorList>
    </citation>
    <scope>NUCLEOTIDE SEQUENCE [LARGE SCALE GENOMIC DNA]</scope>
    <source>
        <strain evidence="1 2">NIES-144</strain>
    </source>
</reference>
<dbReference type="Proteomes" id="UP000485058">
    <property type="component" value="Unassembled WGS sequence"/>
</dbReference>
<evidence type="ECO:0000313" key="1">
    <source>
        <dbReference type="EMBL" id="GFH29805.1"/>
    </source>
</evidence>
<evidence type="ECO:0000313" key="2">
    <source>
        <dbReference type="Proteomes" id="UP000485058"/>
    </source>
</evidence>
<feature type="non-terminal residue" evidence="1">
    <location>
        <position position="1"/>
    </location>
</feature>
<gene>
    <name evidence="1" type="ORF">HaLaN_28532</name>
</gene>
<dbReference type="InterPro" id="IPR019734">
    <property type="entry name" value="TPR_rpt"/>
</dbReference>
<protein>
    <submittedName>
        <fullName evidence="1">Peptidyl-prolyl cis-trans isomerase D</fullName>
    </submittedName>
</protein>